<name>A0AAD2FG44_9STRA</name>
<keyword evidence="3" id="KW-1185">Reference proteome</keyword>
<evidence type="ECO:0000313" key="3">
    <source>
        <dbReference type="Proteomes" id="UP001295423"/>
    </source>
</evidence>
<comment type="caution">
    <text evidence="2">The sequence shown here is derived from an EMBL/GenBank/DDBJ whole genome shotgun (WGS) entry which is preliminary data.</text>
</comment>
<organism evidence="2 3">
    <name type="scientific">Cylindrotheca closterium</name>
    <dbReference type="NCBI Taxonomy" id="2856"/>
    <lineage>
        <taxon>Eukaryota</taxon>
        <taxon>Sar</taxon>
        <taxon>Stramenopiles</taxon>
        <taxon>Ochrophyta</taxon>
        <taxon>Bacillariophyta</taxon>
        <taxon>Bacillariophyceae</taxon>
        <taxon>Bacillariophycidae</taxon>
        <taxon>Bacillariales</taxon>
        <taxon>Bacillariaceae</taxon>
        <taxon>Cylindrotheca</taxon>
    </lineage>
</organism>
<accession>A0AAD2FG44</accession>
<feature type="compositionally biased region" description="Basic residues" evidence="1">
    <location>
        <begin position="99"/>
        <end position="114"/>
    </location>
</feature>
<sequence>MQNHSFTNETQQTLLQEPIHSRSAIDLVGLKRMGVKKTEKQGSALHSRSVMDLVELKRVKKKRQSRSTTPKKRSSKPRQLTPPRCSDTDDSSQVSKKSNSPRRSRSSKSKKTNRRSVSPIPESASKLQAMEEEITRLKSIQDQMERHQAFLEKQHRDFERQIETMELSLEMTESKNQELEFRLEEVLEENDRLTYGRKSRLVSTPTMKDDDSSKENDVELLRLENEILHGKLERCEMALLQTSNHTSSYCS</sequence>
<proteinExistence type="predicted"/>
<evidence type="ECO:0000256" key="1">
    <source>
        <dbReference type="SAM" id="MobiDB-lite"/>
    </source>
</evidence>
<feature type="compositionally biased region" description="Basic residues" evidence="1">
    <location>
        <begin position="58"/>
        <end position="76"/>
    </location>
</feature>
<dbReference type="EMBL" id="CAKOGP040000014">
    <property type="protein sequence ID" value="CAJ1927149.1"/>
    <property type="molecule type" value="Genomic_DNA"/>
</dbReference>
<evidence type="ECO:0000313" key="2">
    <source>
        <dbReference type="EMBL" id="CAJ1927149.1"/>
    </source>
</evidence>
<feature type="region of interest" description="Disordered" evidence="1">
    <location>
        <begin position="35"/>
        <end position="128"/>
    </location>
</feature>
<feature type="region of interest" description="Disordered" evidence="1">
    <location>
        <begin position="1"/>
        <end position="22"/>
    </location>
</feature>
<dbReference type="AlphaFoldDB" id="A0AAD2FG44"/>
<dbReference type="Proteomes" id="UP001295423">
    <property type="component" value="Unassembled WGS sequence"/>
</dbReference>
<reference evidence="2" key="1">
    <citation type="submission" date="2023-08" db="EMBL/GenBank/DDBJ databases">
        <authorList>
            <person name="Audoor S."/>
            <person name="Bilcke G."/>
        </authorList>
    </citation>
    <scope>NUCLEOTIDE SEQUENCE</scope>
</reference>
<feature type="compositionally biased region" description="Polar residues" evidence="1">
    <location>
        <begin position="1"/>
        <end position="15"/>
    </location>
</feature>
<gene>
    <name evidence="2" type="ORF">CYCCA115_LOCUS1276</name>
</gene>
<protein>
    <submittedName>
        <fullName evidence="2">Uncharacterized protein</fullName>
    </submittedName>
</protein>